<organism evidence="2 3">
    <name type="scientific">Francisella persica ATCC VR-331</name>
    <dbReference type="NCBI Taxonomy" id="1086726"/>
    <lineage>
        <taxon>Bacteria</taxon>
        <taxon>Pseudomonadati</taxon>
        <taxon>Pseudomonadota</taxon>
        <taxon>Gammaproteobacteria</taxon>
        <taxon>Thiotrichales</taxon>
        <taxon>Francisellaceae</taxon>
        <taxon>Francisella</taxon>
    </lineage>
</organism>
<reference evidence="2 3" key="1">
    <citation type="journal article" date="2016" name="Int. J. Syst. Evol. Microbiol.">
        <title>Reclassification of Wolbachia persica as Francisella persica comb. nov. and emended description of the family Francisellaceae.</title>
        <authorList>
            <person name="Larson M.A."/>
            <person name="Nalbantoglu U."/>
            <person name="Sayood K."/>
            <person name="Zentz E.B."/>
            <person name="Cer R.Z."/>
            <person name="Iwen P.C."/>
            <person name="Francesconi S.C."/>
            <person name="Bishop-Lilly K.A."/>
            <person name="Mokashi V.P."/>
            <person name="Sjostedt A."/>
            <person name="Hinrichs S.H."/>
        </authorList>
    </citation>
    <scope>NUCLEOTIDE SEQUENCE [LARGE SCALE GENOMIC DNA]</scope>
    <source>
        <strain evidence="2 3">FSC845</strain>
    </source>
</reference>
<dbReference type="Proteomes" id="UP000242800">
    <property type="component" value="Chromosome"/>
</dbReference>
<dbReference type="AlphaFoldDB" id="A0AAC9EUF5"/>
<keyword evidence="1" id="KW-1133">Transmembrane helix</keyword>
<feature type="transmembrane region" description="Helical" evidence="1">
    <location>
        <begin position="6"/>
        <end position="25"/>
    </location>
</feature>
<evidence type="ECO:0000313" key="2">
    <source>
        <dbReference type="EMBL" id="ALB02057.1"/>
    </source>
</evidence>
<evidence type="ECO:0000256" key="1">
    <source>
        <dbReference type="SAM" id="Phobius"/>
    </source>
</evidence>
<keyword evidence="3" id="KW-1185">Reference proteome</keyword>
<protein>
    <submittedName>
        <fullName evidence="2">Uncharacterized protein</fullName>
    </submittedName>
</protein>
<keyword evidence="1" id="KW-0472">Membrane</keyword>
<dbReference type="KEGG" id="fper:ACH24_05435"/>
<sequence length="67" mass="7956">MASLMIPMFFSANFLWQSFAIYYIITDSKLEKIRWLCIKSFFLTILIIGKNFKKAFSDDQAEFMVEL</sequence>
<gene>
    <name evidence="2" type="ORF">ACH24_05435</name>
</gene>
<accession>A0AAC9EUF5</accession>
<keyword evidence="1" id="KW-0812">Transmembrane</keyword>
<name>A0AAC9EUF5_9GAMM</name>
<proteinExistence type="predicted"/>
<dbReference type="EMBL" id="CP012505">
    <property type="protein sequence ID" value="ALB02057.1"/>
    <property type="molecule type" value="Genomic_DNA"/>
</dbReference>
<evidence type="ECO:0000313" key="3">
    <source>
        <dbReference type="Proteomes" id="UP000242800"/>
    </source>
</evidence>